<protein>
    <submittedName>
        <fullName evidence="2">Uncharacterized protein</fullName>
    </submittedName>
</protein>
<evidence type="ECO:0000313" key="3">
    <source>
        <dbReference type="Proteomes" id="UP000092993"/>
    </source>
</evidence>
<dbReference type="Proteomes" id="UP000092993">
    <property type="component" value="Unassembled WGS sequence"/>
</dbReference>
<dbReference type="AlphaFoldDB" id="A0A1C7LR35"/>
<reference evidence="2 3" key="1">
    <citation type="submission" date="2016-03" db="EMBL/GenBank/DDBJ databases">
        <title>Whole genome sequencing of Grifola frondosa 9006-11.</title>
        <authorList>
            <person name="Min B."/>
            <person name="Park H."/>
            <person name="Kim J.-G."/>
            <person name="Cho H."/>
            <person name="Oh Y.-L."/>
            <person name="Kong W.-S."/>
            <person name="Choi I.-G."/>
        </authorList>
    </citation>
    <scope>NUCLEOTIDE SEQUENCE [LARGE SCALE GENOMIC DNA]</scope>
    <source>
        <strain evidence="2 3">9006-11</strain>
    </source>
</reference>
<dbReference type="EMBL" id="LUGG01000025">
    <property type="protein sequence ID" value="OBZ67231.1"/>
    <property type="molecule type" value="Genomic_DNA"/>
</dbReference>
<keyword evidence="3" id="KW-1185">Reference proteome</keyword>
<keyword evidence="1" id="KW-1133">Transmembrane helix</keyword>
<name>A0A1C7LR35_GRIFR</name>
<gene>
    <name evidence="2" type="ORF">A0H81_12957</name>
</gene>
<sequence>MRTSSSIYLVHSTTHLSSRTVQHTVARNTMQRFQSTMSPSPPPSRSLLSRSTPYMLAGCAGAAALAAGGYALYYFSSARRAVEMGRVAKAKYDDAKITLAEKIEAKAGRIGDVRDKAKERITMLKERVRSKKGED</sequence>
<feature type="transmembrane region" description="Helical" evidence="1">
    <location>
        <begin position="54"/>
        <end position="75"/>
    </location>
</feature>
<evidence type="ECO:0000313" key="2">
    <source>
        <dbReference type="EMBL" id="OBZ67231.1"/>
    </source>
</evidence>
<keyword evidence="1" id="KW-0812">Transmembrane</keyword>
<comment type="caution">
    <text evidence="2">The sequence shown here is derived from an EMBL/GenBank/DDBJ whole genome shotgun (WGS) entry which is preliminary data.</text>
</comment>
<evidence type="ECO:0000256" key="1">
    <source>
        <dbReference type="SAM" id="Phobius"/>
    </source>
</evidence>
<organism evidence="2 3">
    <name type="scientific">Grifola frondosa</name>
    <name type="common">Maitake</name>
    <name type="synonym">Polyporus frondosus</name>
    <dbReference type="NCBI Taxonomy" id="5627"/>
    <lineage>
        <taxon>Eukaryota</taxon>
        <taxon>Fungi</taxon>
        <taxon>Dikarya</taxon>
        <taxon>Basidiomycota</taxon>
        <taxon>Agaricomycotina</taxon>
        <taxon>Agaricomycetes</taxon>
        <taxon>Polyporales</taxon>
        <taxon>Grifolaceae</taxon>
        <taxon>Grifola</taxon>
    </lineage>
</organism>
<dbReference type="OMA" id="LVHSTTH"/>
<accession>A0A1C7LR35</accession>
<keyword evidence="1" id="KW-0472">Membrane</keyword>
<proteinExistence type="predicted"/>